<dbReference type="InterPro" id="IPR008136">
    <property type="entry name" value="CinA_C"/>
</dbReference>
<reference evidence="3 4" key="1">
    <citation type="submission" date="2017-05" db="EMBL/GenBank/DDBJ databases">
        <title>Vagococcus spp. assemblies.</title>
        <authorList>
            <person name="Gulvik C.A."/>
        </authorList>
    </citation>
    <scope>NUCLEOTIDE SEQUENCE [LARGE SCALE GENOMIC DNA]</scope>
    <source>
        <strain evidence="3 4">CCUG 41755</strain>
    </source>
</reference>
<dbReference type="Proteomes" id="UP000287101">
    <property type="component" value="Unassembled WGS sequence"/>
</dbReference>
<dbReference type="Gene3D" id="3.30.70.2860">
    <property type="match status" value="1"/>
</dbReference>
<evidence type="ECO:0000259" key="2">
    <source>
        <dbReference type="SMART" id="SM00852"/>
    </source>
</evidence>
<evidence type="ECO:0000313" key="4">
    <source>
        <dbReference type="Proteomes" id="UP000287101"/>
    </source>
</evidence>
<dbReference type="Gene3D" id="3.90.950.20">
    <property type="entry name" value="CinA-like"/>
    <property type="match status" value="1"/>
</dbReference>
<keyword evidence="4" id="KW-1185">Reference proteome</keyword>
<dbReference type="NCBIfam" id="TIGR00177">
    <property type="entry name" value="molyb_syn"/>
    <property type="match status" value="1"/>
</dbReference>
<organism evidence="3 4">
    <name type="scientific">Vagococcus fessus</name>
    <dbReference type="NCBI Taxonomy" id="120370"/>
    <lineage>
        <taxon>Bacteria</taxon>
        <taxon>Bacillati</taxon>
        <taxon>Bacillota</taxon>
        <taxon>Bacilli</taxon>
        <taxon>Lactobacillales</taxon>
        <taxon>Enterococcaceae</taxon>
        <taxon>Vagococcus</taxon>
    </lineage>
</organism>
<dbReference type="SUPFAM" id="SSF142433">
    <property type="entry name" value="CinA-like"/>
    <property type="match status" value="1"/>
</dbReference>
<dbReference type="EMBL" id="NGJY01000002">
    <property type="protein sequence ID" value="RSU03578.1"/>
    <property type="molecule type" value="Genomic_DNA"/>
</dbReference>
<dbReference type="Gene3D" id="3.40.980.10">
    <property type="entry name" value="MoaB/Mog-like domain"/>
    <property type="match status" value="1"/>
</dbReference>
<gene>
    <name evidence="1" type="primary">cinA</name>
    <name evidence="3" type="ORF">CBF31_07655</name>
</gene>
<dbReference type="NCBIfam" id="NF001813">
    <property type="entry name" value="PRK00549.1"/>
    <property type="match status" value="1"/>
</dbReference>
<proteinExistence type="inferred from homology"/>
<dbReference type="InterPro" id="IPR008135">
    <property type="entry name" value="Competence-induced_CinA"/>
</dbReference>
<dbReference type="OrthoDB" id="9801454at2"/>
<dbReference type="RefSeq" id="WP_126831787.1">
    <property type="nucleotide sequence ID" value="NZ_CBCRYB010000001.1"/>
</dbReference>
<name>A0A430A905_9ENTE</name>
<dbReference type="CDD" id="cd00885">
    <property type="entry name" value="cinA"/>
    <property type="match status" value="1"/>
</dbReference>
<dbReference type="HAMAP" id="MF_00226_B">
    <property type="entry name" value="CinA_B"/>
    <property type="match status" value="1"/>
</dbReference>
<dbReference type="AlphaFoldDB" id="A0A430A905"/>
<dbReference type="InterPro" id="IPR001453">
    <property type="entry name" value="MoaB/Mog_dom"/>
</dbReference>
<dbReference type="Pfam" id="PF02464">
    <property type="entry name" value="CinA"/>
    <property type="match status" value="1"/>
</dbReference>
<dbReference type="PANTHER" id="PTHR13939:SF0">
    <property type="entry name" value="NMN AMIDOHYDROLASE-LIKE PROTEIN YFAY"/>
    <property type="match status" value="1"/>
</dbReference>
<dbReference type="InterPro" id="IPR036425">
    <property type="entry name" value="MoaB/Mog-like_dom_sf"/>
</dbReference>
<dbReference type="SMART" id="SM00852">
    <property type="entry name" value="MoCF_biosynth"/>
    <property type="match status" value="1"/>
</dbReference>
<evidence type="ECO:0000256" key="1">
    <source>
        <dbReference type="HAMAP-Rule" id="MF_00226"/>
    </source>
</evidence>
<feature type="domain" description="MoaB/Mog" evidence="2">
    <location>
        <begin position="4"/>
        <end position="170"/>
    </location>
</feature>
<accession>A0A430A905</accession>
<comment type="similarity">
    <text evidence="1">Belongs to the CinA family.</text>
</comment>
<dbReference type="PIRSF" id="PIRSF006728">
    <property type="entry name" value="CinA"/>
    <property type="match status" value="1"/>
</dbReference>
<protein>
    <recommendedName>
        <fullName evidence="1">Putative competence-damage inducible protein</fullName>
    </recommendedName>
</protein>
<sequence length="414" mass="45499">MKAEIIAVGTELLLGQVVNTNATYLSEELAGLGYEVYYQTVVGDNPGRLKTLLELADTRSELVILCGGLGPTDDDITRDILAEHLNEALVMDQKALDYVVSYISKSGRPMTPNNKRQALTISNGQVLENPVGLAIGTFYQAENTAYMVLPGPPRELKGMFEESAKPVLKELLPQKMKLTSRVLRFYGIGESRLVTELAELITTQTNPTLAPYAKTNEVTLRLTAKTETDEEALLLLNKMEEKIQEKVGTYFYGYGETNSLQNELVNVLKKEGKTLSSVECLTSGLFQSTISTIPGSDLVSKGGVIFPSLNQLVVSLPNVSSQNKSNDYLDEQLLTLVAENCCQMFETDYAIAIAGITDNCQSESYDVGEVAIALTDRTGKQEVMRYNFGGNKASIQYQAVLKGMDLIRRRLLSK</sequence>
<dbReference type="Pfam" id="PF18146">
    <property type="entry name" value="CinA_KH"/>
    <property type="match status" value="1"/>
</dbReference>
<dbReference type="PANTHER" id="PTHR13939">
    <property type="entry name" value="NICOTINAMIDE-NUCLEOTIDE AMIDOHYDROLASE PNCC"/>
    <property type="match status" value="1"/>
</dbReference>
<dbReference type="Pfam" id="PF00994">
    <property type="entry name" value="MoCF_biosynth"/>
    <property type="match status" value="1"/>
</dbReference>
<dbReference type="NCBIfam" id="TIGR00200">
    <property type="entry name" value="cinA_nterm"/>
    <property type="match status" value="1"/>
</dbReference>
<evidence type="ECO:0000313" key="3">
    <source>
        <dbReference type="EMBL" id="RSU03578.1"/>
    </source>
</evidence>
<dbReference type="InterPro" id="IPR036653">
    <property type="entry name" value="CinA-like_C"/>
</dbReference>
<comment type="caution">
    <text evidence="3">The sequence shown here is derived from an EMBL/GenBank/DDBJ whole genome shotgun (WGS) entry which is preliminary data.</text>
</comment>
<dbReference type="SUPFAM" id="SSF53218">
    <property type="entry name" value="Molybdenum cofactor biosynthesis proteins"/>
    <property type="match status" value="1"/>
</dbReference>
<dbReference type="InterPro" id="IPR041424">
    <property type="entry name" value="CinA_KH"/>
</dbReference>
<dbReference type="InterPro" id="IPR050101">
    <property type="entry name" value="CinA"/>
</dbReference>